<dbReference type="HOGENOM" id="CLU_1895778_0_0_1"/>
<protein>
    <submittedName>
        <fullName evidence="1">Uncharacterized protein</fullName>
    </submittedName>
</protein>
<dbReference type="RefSeq" id="XP_029754649.1">
    <property type="nucleotide sequence ID" value="XM_029899193.1"/>
</dbReference>
<accession>A0A074X8S2</accession>
<dbReference type="Proteomes" id="UP000030706">
    <property type="component" value="Unassembled WGS sequence"/>
</dbReference>
<proteinExistence type="predicted"/>
<gene>
    <name evidence="1" type="ORF">M438DRAFT_182031</name>
</gene>
<organism evidence="1 2">
    <name type="scientific">Aureobasidium pullulans EXF-150</name>
    <dbReference type="NCBI Taxonomy" id="1043002"/>
    <lineage>
        <taxon>Eukaryota</taxon>
        <taxon>Fungi</taxon>
        <taxon>Dikarya</taxon>
        <taxon>Ascomycota</taxon>
        <taxon>Pezizomycotina</taxon>
        <taxon>Dothideomycetes</taxon>
        <taxon>Dothideomycetidae</taxon>
        <taxon>Dothideales</taxon>
        <taxon>Saccotheciaceae</taxon>
        <taxon>Aureobasidium</taxon>
    </lineage>
</organism>
<evidence type="ECO:0000313" key="1">
    <source>
        <dbReference type="EMBL" id="KEQ78462.1"/>
    </source>
</evidence>
<name>A0A074X8S2_AURPU</name>
<keyword evidence="2" id="KW-1185">Reference proteome</keyword>
<dbReference type="AlphaFoldDB" id="A0A074X8S2"/>
<evidence type="ECO:0000313" key="2">
    <source>
        <dbReference type="Proteomes" id="UP000030706"/>
    </source>
</evidence>
<reference evidence="1 2" key="1">
    <citation type="journal article" date="2014" name="BMC Genomics">
        <title>Genome sequencing of four Aureobasidium pullulans varieties: biotechnological potential, stress tolerance, and description of new species.</title>
        <authorList>
            <person name="Gostin Ar C."/>
            <person name="Ohm R.A."/>
            <person name="Kogej T."/>
            <person name="Sonjak S."/>
            <person name="Turk M."/>
            <person name="Zajc J."/>
            <person name="Zalar P."/>
            <person name="Grube M."/>
            <person name="Sun H."/>
            <person name="Han J."/>
            <person name="Sharma A."/>
            <person name="Chiniquy J."/>
            <person name="Ngan C.Y."/>
            <person name="Lipzen A."/>
            <person name="Barry K."/>
            <person name="Grigoriev I.V."/>
            <person name="Gunde-Cimerman N."/>
        </authorList>
    </citation>
    <scope>NUCLEOTIDE SEQUENCE [LARGE SCALE GENOMIC DNA]</scope>
    <source>
        <strain evidence="1 2">EXF-150</strain>
    </source>
</reference>
<dbReference type="GeneID" id="40741499"/>
<sequence>MNASGLLLRPLHCANLAAVTCPGASKPIHRKVISYPISIPLQIPELASPVLSRPLRPNRSHLPTLRALRPLYRVSRQVQTGAAHTHPRTGAKANEYQLSARQQLLLARPLLPLYMLLNLSVAFVVPQERSESRP</sequence>
<dbReference type="EMBL" id="KL585023">
    <property type="protein sequence ID" value="KEQ78462.1"/>
    <property type="molecule type" value="Genomic_DNA"/>
</dbReference>